<evidence type="ECO:0000256" key="1">
    <source>
        <dbReference type="SAM" id="MobiDB-lite"/>
    </source>
</evidence>
<keyword evidence="3" id="KW-1185">Reference proteome</keyword>
<gene>
    <name evidence="2" type="ORF">MYCGRDRAFT_96012</name>
</gene>
<evidence type="ECO:0000313" key="3">
    <source>
        <dbReference type="Proteomes" id="UP000008062"/>
    </source>
</evidence>
<dbReference type="KEGG" id="ztr:MYCGRDRAFT_96012"/>
<sequence>MPISIQTIFKVCSGGFARVEEKSHSQIAAQAPAVAEVVVVSAVIEKKPAASQARFLELNRQFGEELEVIKVLLKAQEEEWREQENLPDMGEEMAGMEKEEKEKKKEERDGKDEE</sequence>
<dbReference type="GeneID" id="13398790"/>
<dbReference type="HOGENOM" id="CLU_2123013_0_0_1"/>
<dbReference type="Proteomes" id="UP000008062">
    <property type="component" value="Chromosome 10"/>
</dbReference>
<reference evidence="2 3" key="1">
    <citation type="journal article" date="2011" name="PLoS Genet.">
        <title>Finished genome of the fungal wheat pathogen Mycosphaerella graminicola reveals dispensome structure, chromosome plasticity, and stealth pathogenesis.</title>
        <authorList>
            <person name="Goodwin S.B."/>
            <person name="Ben M'barek S."/>
            <person name="Dhillon B."/>
            <person name="Wittenberg A.H.J."/>
            <person name="Crane C.F."/>
            <person name="Hane J.K."/>
            <person name="Foster A.J."/>
            <person name="Van der Lee T.A.J."/>
            <person name="Grimwood J."/>
            <person name="Aerts A."/>
            <person name="Antoniw J."/>
            <person name="Bailey A."/>
            <person name="Bluhm B."/>
            <person name="Bowler J."/>
            <person name="Bristow J."/>
            <person name="van der Burgt A."/>
            <person name="Canto-Canche B."/>
            <person name="Churchill A.C.L."/>
            <person name="Conde-Ferraez L."/>
            <person name="Cools H.J."/>
            <person name="Coutinho P.M."/>
            <person name="Csukai M."/>
            <person name="Dehal P."/>
            <person name="De Wit P."/>
            <person name="Donzelli B."/>
            <person name="van de Geest H.C."/>
            <person name="van Ham R.C.H.J."/>
            <person name="Hammond-Kosack K.E."/>
            <person name="Henrissat B."/>
            <person name="Kilian A."/>
            <person name="Kobayashi A.K."/>
            <person name="Koopmann E."/>
            <person name="Kourmpetis Y."/>
            <person name="Kuzniar A."/>
            <person name="Lindquist E."/>
            <person name="Lombard V."/>
            <person name="Maliepaard C."/>
            <person name="Martins N."/>
            <person name="Mehrabi R."/>
            <person name="Nap J.P.H."/>
            <person name="Ponomarenko A."/>
            <person name="Rudd J.J."/>
            <person name="Salamov A."/>
            <person name="Schmutz J."/>
            <person name="Schouten H.J."/>
            <person name="Shapiro H."/>
            <person name="Stergiopoulos I."/>
            <person name="Torriani S.F.F."/>
            <person name="Tu H."/>
            <person name="de Vries R.P."/>
            <person name="Waalwijk C."/>
            <person name="Ware S.B."/>
            <person name="Wiebenga A."/>
            <person name="Zwiers L.-H."/>
            <person name="Oliver R.P."/>
            <person name="Grigoriev I.V."/>
            <person name="Kema G.H.J."/>
        </authorList>
    </citation>
    <scope>NUCLEOTIDE SEQUENCE [LARGE SCALE GENOMIC DNA]</scope>
    <source>
        <strain evidence="3">CBS 115943 / IPO323</strain>
    </source>
</reference>
<feature type="compositionally biased region" description="Basic and acidic residues" evidence="1">
    <location>
        <begin position="95"/>
        <end position="114"/>
    </location>
</feature>
<proteinExistence type="predicted"/>
<protein>
    <submittedName>
        <fullName evidence="2">Uncharacterized protein</fullName>
    </submittedName>
</protein>
<dbReference type="VEuPathDB" id="FungiDB:ZTRI_10.20"/>
<organism evidence="2 3">
    <name type="scientific">Zymoseptoria tritici (strain CBS 115943 / IPO323)</name>
    <name type="common">Speckled leaf blotch fungus</name>
    <name type="synonym">Septoria tritici</name>
    <dbReference type="NCBI Taxonomy" id="336722"/>
    <lineage>
        <taxon>Eukaryota</taxon>
        <taxon>Fungi</taxon>
        <taxon>Dikarya</taxon>
        <taxon>Ascomycota</taxon>
        <taxon>Pezizomycotina</taxon>
        <taxon>Dothideomycetes</taxon>
        <taxon>Dothideomycetidae</taxon>
        <taxon>Mycosphaerellales</taxon>
        <taxon>Mycosphaerellaceae</taxon>
        <taxon>Zymoseptoria</taxon>
    </lineage>
</organism>
<name>F9XKK4_ZYMTI</name>
<dbReference type="InParanoid" id="F9XKK4"/>
<accession>F9XKK4</accession>
<evidence type="ECO:0000313" key="2">
    <source>
        <dbReference type="EMBL" id="EGP83722.1"/>
    </source>
</evidence>
<dbReference type="AlphaFoldDB" id="F9XKK4"/>
<feature type="region of interest" description="Disordered" evidence="1">
    <location>
        <begin position="80"/>
        <end position="114"/>
    </location>
</feature>
<dbReference type="EMBL" id="CM001205">
    <property type="protein sequence ID" value="EGP83722.1"/>
    <property type="molecule type" value="Genomic_DNA"/>
</dbReference>
<dbReference type="RefSeq" id="XP_003848746.1">
    <property type="nucleotide sequence ID" value="XM_003848698.1"/>
</dbReference>